<dbReference type="SUPFAM" id="SSF52402">
    <property type="entry name" value="Adenine nucleotide alpha hydrolases-like"/>
    <property type="match status" value="1"/>
</dbReference>
<evidence type="ECO:0000313" key="3">
    <source>
        <dbReference type="Proteomes" id="UP001596312"/>
    </source>
</evidence>
<gene>
    <name evidence="2" type="ORF">ACFQGH_01950</name>
</gene>
<feature type="domain" description="UspA" evidence="1">
    <location>
        <begin position="7"/>
        <end position="140"/>
    </location>
</feature>
<dbReference type="RefSeq" id="WP_340602452.1">
    <property type="nucleotide sequence ID" value="NZ_JBBMXV010000001.1"/>
</dbReference>
<sequence length="142" mass="15037">MAENVLERVLLPVASEEDARTTCASALPRIADADGSVLAVHVVEKGDGAPDPTSPTQQEERGEEAFAVVAEECEAAGIPCETRMLYGSDVAETIFDGAREEDATAIGFIPRESNRIVEILSGSTTYSILQNADRPVVVFPSG</sequence>
<dbReference type="AlphaFoldDB" id="A0ABD5UXI6"/>
<dbReference type="InterPro" id="IPR006016">
    <property type="entry name" value="UspA"/>
</dbReference>
<dbReference type="Gene3D" id="3.40.50.620">
    <property type="entry name" value="HUPs"/>
    <property type="match status" value="1"/>
</dbReference>
<dbReference type="InterPro" id="IPR014729">
    <property type="entry name" value="Rossmann-like_a/b/a_fold"/>
</dbReference>
<accession>A0ABD5UXI6</accession>
<reference evidence="2 3" key="1">
    <citation type="journal article" date="2019" name="Int. J. Syst. Evol. Microbiol.">
        <title>The Global Catalogue of Microorganisms (GCM) 10K type strain sequencing project: providing services to taxonomists for standard genome sequencing and annotation.</title>
        <authorList>
            <consortium name="The Broad Institute Genomics Platform"/>
            <consortium name="The Broad Institute Genome Sequencing Center for Infectious Disease"/>
            <person name="Wu L."/>
            <person name="Ma J."/>
        </authorList>
    </citation>
    <scope>NUCLEOTIDE SEQUENCE [LARGE SCALE GENOMIC DNA]</scope>
    <source>
        <strain evidence="2 3">CGMCC 1.3240</strain>
    </source>
</reference>
<dbReference type="EMBL" id="JBHSXQ010000001">
    <property type="protein sequence ID" value="MFC6903957.1"/>
    <property type="molecule type" value="Genomic_DNA"/>
</dbReference>
<dbReference type="Proteomes" id="UP001596312">
    <property type="component" value="Unassembled WGS sequence"/>
</dbReference>
<organism evidence="2 3">
    <name type="scientific">Halalkalicoccus tibetensis</name>
    <dbReference type="NCBI Taxonomy" id="175632"/>
    <lineage>
        <taxon>Archaea</taxon>
        <taxon>Methanobacteriati</taxon>
        <taxon>Methanobacteriota</taxon>
        <taxon>Stenosarchaea group</taxon>
        <taxon>Halobacteria</taxon>
        <taxon>Halobacteriales</taxon>
        <taxon>Halococcaceae</taxon>
        <taxon>Halalkalicoccus</taxon>
    </lineage>
</organism>
<evidence type="ECO:0000259" key="1">
    <source>
        <dbReference type="Pfam" id="PF00582"/>
    </source>
</evidence>
<proteinExistence type="predicted"/>
<evidence type="ECO:0000313" key="2">
    <source>
        <dbReference type="EMBL" id="MFC6903957.1"/>
    </source>
</evidence>
<protein>
    <submittedName>
        <fullName evidence="2">Universal stress protein</fullName>
    </submittedName>
</protein>
<dbReference type="CDD" id="cd00293">
    <property type="entry name" value="USP-like"/>
    <property type="match status" value="1"/>
</dbReference>
<keyword evidence="3" id="KW-1185">Reference proteome</keyword>
<name>A0ABD5UXI6_9EURY</name>
<comment type="caution">
    <text evidence="2">The sequence shown here is derived from an EMBL/GenBank/DDBJ whole genome shotgun (WGS) entry which is preliminary data.</text>
</comment>
<dbReference type="Pfam" id="PF00582">
    <property type="entry name" value="Usp"/>
    <property type="match status" value="1"/>
</dbReference>